<name>A0A0D3I1P6_EMIH1</name>
<dbReference type="EnsemblProtists" id="EOD05181">
    <property type="protein sequence ID" value="EOD05181"/>
    <property type="gene ID" value="EMIHUDRAFT_439022"/>
</dbReference>
<feature type="binding site" evidence="5">
    <location>
        <position position="66"/>
    </location>
    <ligand>
        <name>chlorophyll a</name>
        <dbReference type="ChEBI" id="CHEBI:58416"/>
        <label>1</label>
    </ligand>
</feature>
<feature type="binding site" evidence="5">
    <location>
        <position position="78"/>
    </location>
    <ligand>
        <name>chlorophyll a</name>
        <dbReference type="ChEBI" id="CHEBI:58416"/>
        <label>1</label>
    </ligand>
</feature>
<keyword evidence="4" id="KW-0934">Plastid</keyword>
<keyword evidence="7" id="KW-1185">Reference proteome</keyword>
<keyword evidence="2" id="KW-0150">Chloroplast</keyword>
<evidence type="ECO:0000313" key="6">
    <source>
        <dbReference type="EnsemblProtists" id="EOD05181"/>
    </source>
</evidence>
<dbReference type="GeneID" id="17251296"/>
<dbReference type="GO" id="GO:0016020">
    <property type="term" value="C:membrane"/>
    <property type="evidence" value="ECO:0007669"/>
    <property type="project" value="InterPro"/>
</dbReference>
<keyword evidence="5" id="KW-0148">Chlorophyll</keyword>
<evidence type="ECO:0008006" key="8">
    <source>
        <dbReference type="Google" id="ProtNLM"/>
    </source>
</evidence>
<dbReference type="SUPFAM" id="SSF103511">
    <property type="entry name" value="Chlorophyll a-b binding protein"/>
    <property type="match status" value="1"/>
</dbReference>
<protein>
    <recommendedName>
        <fullName evidence="8">Light harvesting protein</fullName>
    </recommendedName>
</protein>
<feature type="binding site" evidence="5">
    <location>
        <position position="178"/>
    </location>
    <ligand>
        <name>chlorophyll a</name>
        <dbReference type="ChEBI" id="CHEBI:58416"/>
        <label>1</label>
    </ligand>
</feature>
<feature type="binding site" evidence="5">
    <location>
        <position position="183"/>
    </location>
    <ligand>
        <name>chlorophyll a</name>
        <dbReference type="ChEBI" id="CHEBI:58416"/>
        <label>1</label>
    </ligand>
</feature>
<evidence type="ECO:0000256" key="4">
    <source>
        <dbReference type="ARBA" id="ARBA00022640"/>
    </source>
</evidence>
<evidence type="ECO:0000256" key="1">
    <source>
        <dbReference type="ARBA" id="ARBA00004229"/>
    </source>
</evidence>
<dbReference type="GO" id="GO:0016168">
    <property type="term" value="F:chlorophyll binding"/>
    <property type="evidence" value="ECO:0007669"/>
    <property type="project" value="UniProtKB-KW"/>
</dbReference>
<dbReference type="GO" id="GO:0009507">
    <property type="term" value="C:chloroplast"/>
    <property type="evidence" value="ECO:0007669"/>
    <property type="project" value="UniProtKB-SubCell"/>
</dbReference>
<dbReference type="AlphaFoldDB" id="A0A0D3I1P6"/>
<reference evidence="7" key="1">
    <citation type="journal article" date="2013" name="Nature">
        <title>Pan genome of the phytoplankton Emiliania underpins its global distribution.</title>
        <authorList>
            <person name="Read B.A."/>
            <person name="Kegel J."/>
            <person name="Klute M.J."/>
            <person name="Kuo A."/>
            <person name="Lefebvre S.C."/>
            <person name="Maumus F."/>
            <person name="Mayer C."/>
            <person name="Miller J."/>
            <person name="Monier A."/>
            <person name="Salamov A."/>
            <person name="Young J."/>
            <person name="Aguilar M."/>
            <person name="Claverie J.M."/>
            <person name="Frickenhaus S."/>
            <person name="Gonzalez K."/>
            <person name="Herman E.K."/>
            <person name="Lin Y.C."/>
            <person name="Napier J."/>
            <person name="Ogata H."/>
            <person name="Sarno A.F."/>
            <person name="Shmutz J."/>
            <person name="Schroeder D."/>
            <person name="de Vargas C."/>
            <person name="Verret F."/>
            <person name="von Dassow P."/>
            <person name="Valentin K."/>
            <person name="Van de Peer Y."/>
            <person name="Wheeler G."/>
            <person name="Dacks J.B."/>
            <person name="Delwiche C.F."/>
            <person name="Dyhrman S.T."/>
            <person name="Glockner G."/>
            <person name="John U."/>
            <person name="Richards T."/>
            <person name="Worden A.Z."/>
            <person name="Zhang X."/>
            <person name="Grigoriev I.V."/>
            <person name="Allen A.E."/>
            <person name="Bidle K."/>
            <person name="Borodovsky M."/>
            <person name="Bowler C."/>
            <person name="Brownlee C."/>
            <person name="Cock J.M."/>
            <person name="Elias M."/>
            <person name="Gladyshev V.N."/>
            <person name="Groth M."/>
            <person name="Guda C."/>
            <person name="Hadaegh A."/>
            <person name="Iglesias-Rodriguez M.D."/>
            <person name="Jenkins J."/>
            <person name="Jones B.M."/>
            <person name="Lawson T."/>
            <person name="Leese F."/>
            <person name="Lindquist E."/>
            <person name="Lobanov A."/>
            <person name="Lomsadze A."/>
            <person name="Malik S.B."/>
            <person name="Marsh M.E."/>
            <person name="Mackinder L."/>
            <person name="Mock T."/>
            <person name="Mueller-Roeber B."/>
            <person name="Pagarete A."/>
            <person name="Parker M."/>
            <person name="Probert I."/>
            <person name="Quesneville H."/>
            <person name="Raines C."/>
            <person name="Rensing S.A."/>
            <person name="Riano-Pachon D.M."/>
            <person name="Richier S."/>
            <person name="Rokitta S."/>
            <person name="Shiraiwa Y."/>
            <person name="Soanes D.M."/>
            <person name="van der Giezen M."/>
            <person name="Wahlund T.M."/>
            <person name="Williams B."/>
            <person name="Wilson W."/>
            <person name="Wolfe G."/>
            <person name="Wurch L.L."/>
        </authorList>
    </citation>
    <scope>NUCLEOTIDE SEQUENCE</scope>
</reference>
<dbReference type="Pfam" id="PF00504">
    <property type="entry name" value="Chloroa_b-bind"/>
    <property type="match status" value="1"/>
</dbReference>
<evidence type="ECO:0000256" key="2">
    <source>
        <dbReference type="ARBA" id="ARBA00022528"/>
    </source>
</evidence>
<feature type="binding site" evidence="5">
    <location>
        <position position="81"/>
    </location>
    <ligand>
        <name>chlorophyll a</name>
        <dbReference type="ChEBI" id="CHEBI:58416"/>
        <label>1</label>
    </ligand>
</feature>
<keyword evidence="5" id="KW-0157">Chromophore</keyword>
<dbReference type="Gene3D" id="1.10.3460.10">
    <property type="entry name" value="Chlorophyll a/b binding protein domain"/>
    <property type="match status" value="1"/>
</dbReference>
<dbReference type="STRING" id="2903.R1D2Y4"/>
<evidence type="ECO:0000256" key="3">
    <source>
        <dbReference type="ARBA" id="ARBA00022531"/>
    </source>
</evidence>
<dbReference type="OMA" id="DADINTM"/>
<feature type="binding site" evidence="5">
    <location>
        <position position="83"/>
    </location>
    <ligand>
        <name>chlorophyll a</name>
        <dbReference type="ChEBI" id="CHEBI:58416"/>
        <label>1</label>
    </ligand>
</feature>
<dbReference type="Proteomes" id="UP000013827">
    <property type="component" value="Unassembled WGS sequence"/>
</dbReference>
<organism evidence="6 7">
    <name type="scientific">Emiliania huxleyi (strain CCMP1516)</name>
    <dbReference type="NCBI Taxonomy" id="280463"/>
    <lineage>
        <taxon>Eukaryota</taxon>
        <taxon>Haptista</taxon>
        <taxon>Haptophyta</taxon>
        <taxon>Prymnesiophyceae</taxon>
        <taxon>Isochrysidales</taxon>
        <taxon>Noelaerhabdaceae</taxon>
        <taxon>Emiliania</taxon>
    </lineage>
</organism>
<feature type="binding site" description="axial binding residue" evidence="5">
    <location>
        <position position="148"/>
    </location>
    <ligand>
        <name>chlorophyll b</name>
        <dbReference type="ChEBI" id="CHEBI:61721"/>
        <label>1</label>
    </ligand>
    <ligandPart>
        <name>Mg</name>
        <dbReference type="ChEBI" id="CHEBI:25107"/>
    </ligandPart>
</feature>
<evidence type="ECO:0000313" key="7">
    <source>
        <dbReference type="Proteomes" id="UP000013827"/>
    </source>
</evidence>
<accession>A0A0D3I1P6</accession>
<dbReference type="InterPro" id="IPR022796">
    <property type="entry name" value="Chloroa_b-bind"/>
</dbReference>
<dbReference type="KEGG" id="ehx:EMIHUDRAFT_439022"/>
<sequence>MLAFASSPLSFSAPALARPAAALRGAASMGLAPPVEKSQALPFAERPAKLDGTLVGDVGFDPLGLSNILPIEWMREAELKHGRVCMLAVVGYIVVDKGLRAPGAEKLVAATSSFTAHDAAVQSGHMWALLLACGLFEIVGAGAIASTLNGGDRKPGEFALTGGFDRDAAKLERFKLAEIKHSRLAMMAFSGLVTQDALSHGATGFPYF</sequence>
<comment type="subcellular location">
    <subcellularLocation>
        <location evidence="1">Plastid</location>
        <location evidence="1">Chloroplast</location>
    </subcellularLocation>
</comment>
<keyword evidence="3" id="KW-0602">Photosynthesis</keyword>
<reference evidence="6" key="2">
    <citation type="submission" date="2024-10" db="UniProtKB">
        <authorList>
            <consortium name="EnsemblProtists"/>
        </authorList>
    </citation>
    <scope>IDENTIFICATION</scope>
</reference>
<dbReference type="GO" id="GO:0009765">
    <property type="term" value="P:photosynthesis, light harvesting"/>
    <property type="evidence" value="ECO:0007669"/>
    <property type="project" value="InterPro"/>
</dbReference>
<dbReference type="InterPro" id="IPR001344">
    <property type="entry name" value="Chloro_AB-bd_pln"/>
</dbReference>
<feature type="binding site" evidence="5">
    <location>
        <position position="195"/>
    </location>
    <ligand>
        <name>chlorophyll a</name>
        <dbReference type="ChEBI" id="CHEBI:58416"/>
        <label>1</label>
    </ligand>
</feature>
<dbReference type="HOGENOM" id="CLU_057943_3_2_1"/>
<dbReference type="RefSeq" id="XP_005757610.1">
    <property type="nucleotide sequence ID" value="XM_005757553.1"/>
</dbReference>
<proteinExistence type="predicted"/>
<dbReference type="PANTHER" id="PTHR21649">
    <property type="entry name" value="CHLOROPHYLL A/B BINDING PROTEIN"/>
    <property type="match status" value="1"/>
</dbReference>
<evidence type="ECO:0000256" key="5">
    <source>
        <dbReference type="PIRSR" id="PIRSR601344-1"/>
    </source>
</evidence>
<dbReference type="PaxDb" id="2903-EOD05181"/>